<dbReference type="SUPFAM" id="SSF53474">
    <property type="entry name" value="alpha/beta-Hydrolases"/>
    <property type="match status" value="1"/>
</dbReference>
<dbReference type="AlphaFoldDB" id="A0A6G6W8X0"/>
<dbReference type="InterPro" id="IPR029058">
    <property type="entry name" value="AB_hydrolase_fold"/>
</dbReference>
<name>A0A6G6W8X0_9ACTN</name>
<evidence type="ECO:0000313" key="4">
    <source>
        <dbReference type="Proteomes" id="UP000502996"/>
    </source>
</evidence>
<dbReference type="Pfam" id="PF00561">
    <property type="entry name" value="Abhydrolase_1"/>
    <property type="match status" value="1"/>
</dbReference>
<dbReference type="InterPro" id="IPR000639">
    <property type="entry name" value="Epox_hydrolase-like"/>
</dbReference>
<gene>
    <name evidence="3" type="ORF">G5V58_00730</name>
</gene>
<dbReference type="EMBL" id="CP049257">
    <property type="protein sequence ID" value="QIG41490.1"/>
    <property type="molecule type" value="Genomic_DNA"/>
</dbReference>
<organism evidence="3 4">
    <name type="scientific">Nocardioides anomalus</name>
    <dbReference type="NCBI Taxonomy" id="2712223"/>
    <lineage>
        <taxon>Bacteria</taxon>
        <taxon>Bacillati</taxon>
        <taxon>Actinomycetota</taxon>
        <taxon>Actinomycetes</taxon>
        <taxon>Propionibacteriales</taxon>
        <taxon>Nocardioidaceae</taxon>
        <taxon>Nocardioides</taxon>
    </lineage>
</organism>
<dbReference type="PRINTS" id="PR00412">
    <property type="entry name" value="EPOXHYDRLASE"/>
</dbReference>
<reference evidence="3 4" key="1">
    <citation type="submission" date="2020-02" db="EMBL/GenBank/DDBJ databases">
        <title>Full genome sequence of Nocardioides sp. R-3366.</title>
        <authorList>
            <person name="Im W.-T."/>
        </authorList>
    </citation>
    <scope>NUCLEOTIDE SEQUENCE [LARGE SCALE GENOMIC DNA]</scope>
    <source>
        <strain evidence="3 4">R-3366</strain>
    </source>
</reference>
<dbReference type="GO" id="GO:0016787">
    <property type="term" value="F:hydrolase activity"/>
    <property type="evidence" value="ECO:0007669"/>
    <property type="project" value="UniProtKB-KW"/>
</dbReference>
<keyword evidence="1 3" id="KW-0378">Hydrolase</keyword>
<accession>A0A6G6W8X0</accession>
<feature type="domain" description="AB hydrolase-1" evidence="2">
    <location>
        <begin position="26"/>
        <end position="259"/>
    </location>
</feature>
<dbReference type="KEGG" id="nano:G5V58_00730"/>
<sequence length="277" mass="30607">MTRVPTYDHDGLTFDVRDRGPADGDPVVLLHGFPERAEAWRKVEPLLHEAGLRTLAPDQRGYSPGARPPRRHDYTVDRLVGDVVALIERLGRPVHLVGHDWGSAVGWSVAQRHPALVRTWTAVSVPHPGAFVRAVATSRQVLDSWYMLAFQLPYLPERVLARPDVPARLQRSAGMSAEDAERFRVGMVEGGALRGGIGWYRALPFAARHATGGDKVRVPTTMVWSDRDRFVGRRGVELTPAYVAADYRLVELAGVSHWIPTQAPEALATAVLERIAS</sequence>
<keyword evidence="4" id="KW-1185">Reference proteome</keyword>
<dbReference type="Proteomes" id="UP000502996">
    <property type="component" value="Chromosome"/>
</dbReference>
<dbReference type="InterPro" id="IPR000073">
    <property type="entry name" value="AB_hydrolase_1"/>
</dbReference>
<evidence type="ECO:0000259" key="2">
    <source>
        <dbReference type="Pfam" id="PF00561"/>
    </source>
</evidence>
<proteinExistence type="predicted"/>
<dbReference type="Gene3D" id="3.40.50.1820">
    <property type="entry name" value="alpha/beta hydrolase"/>
    <property type="match status" value="1"/>
</dbReference>
<evidence type="ECO:0000313" key="3">
    <source>
        <dbReference type="EMBL" id="QIG41490.1"/>
    </source>
</evidence>
<evidence type="ECO:0000256" key="1">
    <source>
        <dbReference type="ARBA" id="ARBA00022801"/>
    </source>
</evidence>
<dbReference type="RefSeq" id="WP_165227880.1">
    <property type="nucleotide sequence ID" value="NZ_CP049257.1"/>
</dbReference>
<dbReference type="PANTHER" id="PTHR43329">
    <property type="entry name" value="EPOXIDE HYDROLASE"/>
    <property type="match status" value="1"/>
</dbReference>
<protein>
    <submittedName>
        <fullName evidence="3">Alpha/beta fold hydrolase</fullName>
    </submittedName>
</protein>